<dbReference type="EMBL" id="CP017174">
    <property type="protein sequence ID" value="QDE66953.1"/>
    <property type="molecule type" value="Genomic_DNA"/>
</dbReference>
<sequence>MKTSLRAFAVTSSLALAFSGGCSGSDGPPTSTPDDAYTDLPEAKTTVSGIAFDPEAFFFSMATFPVMDPEMPPPPPFLFENIPYVFRSAPVGARVSVVRDGVSLDSSGPVAPNGLWQVRGVPSGNETAYKLKVEPPLEGLVMGAPQMFPAPPFEPIPEATYYPTSTLRPFTAGPSSCLVQVAGVVGDAGALAAVATLRTDMGIPTTPADLVDPTRTGGVALVWVYAPSEAFDLFNIPADSIAAETSAGSLYAIEWAPPGLFPGQSPLGYFATPEATSSLGYFAVVLPPGTTEPVTVSFVDEGTSPPEEESPFRIRPWNVPPLTLTPEPGVGFARVLAVPSVTPPFDPDAEPVPEPDLGWMCR</sequence>
<reference evidence="2 3" key="1">
    <citation type="journal article" date="2019" name="Science">
        <title>Social genes are selection hotspots in kin groups of a soil microbe.</title>
        <authorList>
            <person name="Wielgoss S."/>
            <person name="Wolfensberger R."/>
            <person name="Sun L."/>
            <person name="Fiegna F."/>
            <person name="Velicer G.J."/>
        </authorList>
    </citation>
    <scope>NUCLEOTIDE SEQUENCE [LARGE SCALE GENOMIC DNA]</scope>
    <source>
        <strain evidence="2 3">MC3.5.9c15</strain>
    </source>
</reference>
<dbReference type="Proteomes" id="UP000320179">
    <property type="component" value="Chromosome"/>
</dbReference>
<evidence type="ECO:0008006" key="4">
    <source>
        <dbReference type="Google" id="ProtNLM"/>
    </source>
</evidence>
<evidence type="ECO:0000256" key="1">
    <source>
        <dbReference type="SAM" id="SignalP"/>
    </source>
</evidence>
<dbReference type="AlphaFoldDB" id="A0AAE6KR59"/>
<keyword evidence="1" id="KW-0732">Signal</keyword>
<gene>
    <name evidence="2" type="ORF">BHS09_07980</name>
</gene>
<proteinExistence type="predicted"/>
<evidence type="ECO:0000313" key="2">
    <source>
        <dbReference type="EMBL" id="QDE66953.1"/>
    </source>
</evidence>
<feature type="chain" id="PRO_5042161720" description="Lipoprotein" evidence="1">
    <location>
        <begin position="18"/>
        <end position="362"/>
    </location>
</feature>
<dbReference type="PROSITE" id="PS51257">
    <property type="entry name" value="PROKAR_LIPOPROTEIN"/>
    <property type="match status" value="1"/>
</dbReference>
<organism evidence="2 3">
    <name type="scientific">Myxococcus xanthus</name>
    <dbReference type="NCBI Taxonomy" id="34"/>
    <lineage>
        <taxon>Bacteria</taxon>
        <taxon>Pseudomonadati</taxon>
        <taxon>Myxococcota</taxon>
        <taxon>Myxococcia</taxon>
        <taxon>Myxococcales</taxon>
        <taxon>Cystobacterineae</taxon>
        <taxon>Myxococcaceae</taxon>
        <taxon>Myxococcus</taxon>
    </lineage>
</organism>
<evidence type="ECO:0000313" key="3">
    <source>
        <dbReference type="Proteomes" id="UP000320179"/>
    </source>
</evidence>
<accession>A0AAE6KR59</accession>
<name>A0AAE6KR59_MYXXA</name>
<dbReference type="RefSeq" id="WP_140788755.1">
    <property type="nucleotide sequence ID" value="NZ_CP017170.1"/>
</dbReference>
<feature type="signal peptide" evidence="1">
    <location>
        <begin position="1"/>
        <end position="17"/>
    </location>
</feature>
<protein>
    <recommendedName>
        <fullName evidence="4">Lipoprotein</fullName>
    </recommendedName>
</protein>